<feature type="transmembrane region" description="Helical" evidence="1">
    <location>
        <begin position="616"/>
        <end position="638"/>
    </location>
</feature>
<feature type="transmembrane region" description="Helical" evidence="1">
    <location>
        <begin position="485"/>
        <end position="507"/>
    </location>
</feature>
<accession>A0A6A6F696</accession>
<dbReference type="Pfam" id="PF11915">
    <property type="entry name" value="DUF3433"/>
    <property type="match status" value="2"/>
</dbReference>
<evidence type="ECO:0000256" key="1">
    <source>
        <dbReference type="SAM" id="Phobius"/>
    </source>
</evidence>
<protein>
    <submittedName>
        <fullName evidence="2">Uncharacterized protein</fullName>
    </submittedName>
</protein>
<feature type="transmembrane region" description="Helical" evidence="1">
    <location>
        <begin position="56"/>
        <end position="74"/>
    </location>
</feature>
<feature type="transmembrane region" description="Helical" evidence="1">
    <location>
        <begin position="724"/>
        <end position="748"/>
    </location>
</feature>
<name>A0A6A6F696_9PEZI</name>
<evidence type="ECO:0000313" key="2">
    <source>
        <dbReference type="EMBL" id="KAF2208689.1"/>
    </source>
</evidence>
<keyword evidence="3" id="KW-1185">Reference proteome</keyword>
<feature type="transmembrane region" description="Helical" evidence="1">
    <location>
        <begin position="658"/>
        <end position="678"/>
    </location>
</feature>
<dbReference type="EMBL" id="ML992692">
    <property type="protein sequence ID" value="KAF2208689.1"/>
    <property type="molecule type" value="Genomic_DNA"/>
</dbReference>
<keyword evidence="1" id="KW-0812">Transmembrane</keyword>
<dbReference type="AlphaFoldDB" id="A0A6A6F696"/>
<dbReference type="InterPro" id="IPR021840">
    <property type="entry name" value="DUF3433"/>
</dbReference>
<keyword evidence="1" id="KW-1133">Transmembrane helix</keyword>
<dbReference type="OrthoDB" id="3248909at2759"/>
<proteinExistence type="predicted"/>
<gene>
    <name evidence="2" type="ORF">CERZMDRAFT_21948</name>
</gene>
<keyword evidence="1" id="KW-0472">Membrane</keyword>
<evidence type="ECO:0000313" key="3">
    <source>
        <dbReference type="Proteomes" id="UP000799539"/>
    </source>
</evidence>
<feature type="transmembrane region" description="Helical" evidence="1">
    <location>
        <begin position="1109"/>
        <end position="1135"/>
    </location>
</feature>
<feature type="non-terminal residue" evidence="2">
    <location>
        <position position="1"/>
    </location>
</feature>
<reference evidence="2" key="1">
    <citation type="journal article" date="2020" name="Stud. Mycol.">
        <title>101 Dothideomycetes genomes: a test case for predicting lifestyles and emergence of pathogens.</title>
        <authorList>
            <person name="Haridas S."/>
            <person name="Albert R."/>
            <person name="Binder M."/>
            <person name="Bloem J."/>
            <person name="Labutti K."/>
            <person name="Salamov A."/>
            <person name="Andreopoulos B."/>
            <person name="Baker S."/>
            <person name="Barry K."/>
            <person name="Bills G."/>
            <person name="Bluhm B."/>
            <person name="Cannon C."/>
            <person name="Castanera R."/>
            <person name="Culley D."/>
            <person name="Daum C."/>
            <person name="Ezra D."/>
            <person name="Gonzalez J."/>
            <person name="Henrissat B."/>
            <person name="Kuo A."/>
            <person name="Liang C."/>
            <person name="Lipzen A."/>
            <person name="Lutzoni F."/>
            <person name="Magnuson J."/>
            <person name="Mondo S."/>
            <person name="Nolan M."/>
            <person name="Ohm R."/>
            <person name="Pangilinan J."/>
            <person name="Park H.-J."/>
            <person name="Ramirez L."/>
            <person name="Alfaro M."/>
            <person name="Sun H."/>
            <person name="Tritt A."/>
            <person name="Yoshinaga Y."/>
            <person name="Zwiers L.-H."/>
            <person name="Turgeon B."/>
            <person name="Goodwin S."/>
            <person name="Spatafora J."/>
            <person name="Crous P."/>
            <person name="Grigoriev I."/>
        </authorList>
    </citation>
    <scope>NUCLEOTIDE SEQUENCE</scope>
    <source>
        <strain evidence="2">SCOH1-5</strain>
    </source>
</reference>
<dbReference type="Proteomes" id="UP000799539">
    <property type="component" value="Unassembled WGS sequence"/>
</dbReference>
<feature type="non-terminal residue" evidence="2">
    <location>
        <position position="1202"/>
    </location>
</feature>
<feature type="transmembrane region" description="Helical" evidence="1">
    <location>
        <begin position="9"/>
        <end position="29"/>
    </location>
</feature>
<dbReference type="PANTHER" id="PTHR37544:SF3">
    <property type="entry name" value="SPRAY"/>
    <property type="match status" value="1"/>
</dbReference>
<sequence length="1202" mass="134528">SWRPPTFKIWYLGTLLLLTCVLIATVAWLQVRSAQDQGIIFARDINELPLSRSFSYLYLPTLISVIYSFLWTWIDLDIKRLEPYFQLSRGEVKADHSLLLSYPLEFLALVPFSAFKRRQWTVFSGSVIMILVLWGLTPIQAGMFATRTILVRDAVAPWQSLAYTSVDQQGNLTVDYAQSTYNIAWLNESLPAYMTKEYMLAPFGPSKEPFPDAINQTFTGQTVMYSIDISCEIATLWEKSEGLWYYNSSEGCSYYPPSYRPNGGEDLEKPFDTLYVGYQNQNGFADYYLSPYCKTASPHTFFVRWSKSNTTTIRKADDNIGFDPGAANATSLYCVPAYYQQPANATISWPGRAVLEAKTYGQKSELPPDMFNVSTFEWAMSSGQAQFTTRGDYPTSGFPDQRSQLTQVPLNLEFVPKMAPFAIATYRRPLEDYLDPEHLRLSYQAAYRLLFARQLSDILQHSHTSSAQIGQQVYKTEAVVIVPGFAYAVIGILGAVLLFGTGLLITLPRRTNMLRYDPATSGALMSLTSGNVETAERFHGFGKVNEKALVKALASSSFSLRASYSASSVFEVSLYKADDTLEDEPCATSRRECMTTPALDSSFHTSDGTRPLEMKLLIGVVFLLLQHAAFFTFLALFLKARSNHGLALPSTSTFVRQLVENYVPIALATLIEPFWLLLNRYLSILQPFEELRRHRASASRSIDLDYSSLPPQFLFVRALRARHFVMVLVCFMVLLANGLSVALSGLMYEGQQVVPIGAEFMPVKAARFRALNGTGMPFNADGVAQTLQGGMTNEPFYRMMSNLTADTPLPPWTDDANAYVPIDLSRVHENDTAEITTVGFAAELRCARISSPLDYTLDFYDPSGVAAALNVSLSRPDGSRVTCTDERKWTGSWIGNLRDPQEGRVAIELGTMLGSNSSAEDHLYCRQHLLAGWLRVDWKTTSGEVRHGPGINYYGDRNMTITSRNDTMLLCMPNISANEMTIKVDGKGRVLESLRVGRPVVENVLPSSMADLQAQANYFLADLGGTWHKDAYPSDFLNYLIKESTNDSSLLDPNQPVPNPGYAASHLGAVYRRLFAILIGTNLDILLEDVDAQTSPAVPGTIRRLETRILFSTPAFIVTETILGLYIMVTVFFYARRPWKVLPRLPSSPASIIAFFAGSRALDEMSRRRFRTEEEAREWRSKRKWSYGTFAGIDGRPRVGID</sequence>
<feature type="transmembrane region" description="Helical" evidence="1">
    <location>
        <begin position="120"/>
        <end position="137"/>
    </location>
</feature>
<organism evidence="2 3">
    <name type="scientific">Cercospora zeae-maydis SCOH1-5</name>
    <dbReference type="NCBI Taxonomy" id="717836"/>
    <lineage>
        <taxon>Eukaryota</taxon>
        <taxon>Fungi</taxon>
        <taxon>Dikarya</taxon>
        <taxon>Ascomycota</taxon>
        <taxon>Pezizomycotina</taxon>
        <taxon>Dothideomycetes</taxon>
        <taxon>Dothideomycetidae</taxon>
        <taxon>Mycosphaerellales</taxon>
        <taxon>Mycosphaerellaceae</taxon>
        <taxon>Cercospora</taxon>
    </lineage>
</organism>
<dbReference type="PANTHER" id="PTHR37544">
    <property type="entry name" value="SPRAY-RELATED"/>
    <property type="match status" value="1"/>
</dbReference>